<evidence type="ECO:0000256" key="1">
    <source>
        <dbReference type="ARBA" id="ARBA00004651"/>
    </source>
</evidence>
<keyword evidence="6" id="KW-0675">Receptor</keyword>
<feature type="transmembrane region" description="Helical" evidence="8">
    <location>
        <begin position="110"/>
        <end position="128"/>
    </location>
</feature>
<feature type="transmembrane region" description="Helical" evidence="8">
    <location>
        <begin position="80"/>
        <end position="103"/>
    </location>
</feature>
<keyword evidence="2" id="KW-1003">Cell membrane</keyword>
<feature type="transmembrane region" description="Helical" evidence="8">
    <location>
        <begin position="53"/>
        <end position="74"/>
    </location>
</feature>
<comment type="subcellular location">
    <subcellularLocation>
        <location evidence="1">Cell membrane</location>
        <topology evidence="1">Multi-pass membrane protein</topology>
    </subcellularLocation>
</comment>
<sequence length="564" mass="64290">MSMQTKEQSNSNIKFHNFDGSITMDKSDSDINNINNCNNSVSQKKENQVRQKLQNIISISVCPSTYLGFLPLSYGKGGQFSLTFSSLLGICVRILLSVCSSFLHTHLKQLYYSLVPMISITAYYVEIFKANSCFLSDLASGIDLIYRRNAIQKFHEKLEAVLSDMEIIQDPENTEKDPFLKKLASAKRLRNFIFSLFGFQSIKAVIGFILLIFLREDIMKSNDWTLYLLPFSTAFWKISDTGNVAENFLANSCTLADTITLLNLLYKRKSIEKIHNQLLECLTEILRDNENDEFSSACKSVKRLRAFIVFPFVTQTMIATVGIFFFILPREDVIAVSDWTIYLLPITTVFWFTSTLLRLIPSIWAICLIHSFRIGILGIKKEVEKSIEEKTSDIQLALQNYIKVEKLVREFNRTFGGFIVVSLLAVIVNISMNTFMAIFYYQLAEKANQEFVQGLDFVFKGVTNIVLLYYMCSSGTLMEQEAKDCAVFIHDVIACPLNYLEPRVTQESILHLYKVAIDPIKISPGSFFNLNFKALTKIGGAITMYLLVLVQFHTSEYRNTGCQN</sequence>
<proteinExistence type="predicted"/>
<feature type="transmembrane region" description="Helical" evidence="8">
    <location>
        <begin position="348"/>
        <end position="372"/>
    </location>
</feature>
<dbReference type="InterPro" id="IPR013604">
    <property type="entry name" value="7TM_chemorcpt"/>
</dbReference>
<comment type="caution">
    <text evidence="9">The sequence shown here is derived from an EMBL/GenBank/DDBJ whole genome shotgun (WGS) entry which is preliminary data.</text>
</comment>
<evidence type="ECO:0000256" key="6">
    <source>
        <dbReference type="ARBA" id="ARBA00023170"/>
    </source>
</evidence>
<feature type="transmembrane region" description="Helical" evidence="8">
    <location>
        <begin position="192"/>
        <end position="214"/>
    </location>
</feature>
<evidence type="ECO:0000256" key="8">
    <source>
        <dbReference type="SAM" id="Phobius"/>
    </source>
</evidence>
<feature type="transmembrane region" description="Helical" evidence="8">
    <location>
        <begin position="306"/>
        <end position="328"/>
    </location>
</feature>
<evidence type="ECO:0000256" key="2">
    <source>
        <dbReference type="ARBA" id="ARBA00022475"/>
    </source>
</evidence>
<evidence type="ECO:0008006" key="11">
    <source>
        <dbReference type="Google" id="ProtNLM"/>
    </source>
</evidence>
<protein>
    <recommendedName>
        <fullName evidence="11">Gustatory receptor</fullName>
    </recommendedName>
</protein>
<dbReference type="PANTHER" id="PTHR21143:SF121">
    <property type="entry name" value="GUSTATORY AND ODORANT RECEPTOR 21A"/>
    <property type="match status" value="1"/>
</dbReference>
<evidence type="ECO:0000256" key="4">
    <source>
        <dbReference type="ARBA" id="ARBA00022989"/>
    </source>
</evidence>
<evidence type="ECO:0000313" key="10">
    <source>
        <dbReference type="Proteomes" id="UP001642540"/>
    </source>
</evidence>
<name>A0ABP1R2F2_9HEXA</name>
<keyword evidence="5 8" id="KW-0472">Membrane</keyword>
<evidence type="ECO:0000256" key="7">
    <source>
        <dbReference type="ARBA" id="ARBA00023224"/>
    </source>
</evidence>
<dbReference type="EMBL" id="CAXLJM020000057">
    <property type="protein sequence ID" value="CAL8118186.1"/>
    <property type="molecule type" value="Genomic_DNA"/>
</dbReference>
<keyword evidence="7" id="KW-0807">Transducer</keyword>
<gene>
    <name evidence="9" type="ORF">ODALV1_LOCUS18020</name>
</gene>
<feature type="transmembrane region" description="Helical" evidence="8">
    <location>
        <begin position="415"/>
        <end position="439"/>
    </location>
</feature>
<evidence type="ECO:0000256" key="3">
    <source>
        <dbReference type="ARBA" id="ARBA00022692"/>
    </source>
</evidence>
<keyword evidence="10" id="KW-1185">Reference proteome</keyword>
<accession>A0ABP1R2F2</accession>
<keyword evidence="4 8" id="KW-1133">Transmembrane helix</keyword>
<reference evidence="9 10" key="1">
    <citation type="submission" date="2024-08" db="EMBL/GenBank/DDBJ databases">
        <authorList>
            <person name="Cucini C."/>
            <person name="Frati F."/>
        </authorList>
    </citation>
    <scope>NUCLEOTIDE SEQUENCE [LARGE SCALE GENOMIC DNA]</scope>
</reference>
<dbReference type="Pfam" id="PF08395">
    <property type="entry name" value="7tm_7"/>
    <property type="match status" value="1"/>
</dbReference>
<feature type="transmembrane region" description="Helical" evidence="8">
    <location>
        <begin position="451"/>
        <end position="470"/>
    </location>
</feature>
<organism evidence="9 10">
    <name type="scientific">Orchesella dallaii</name>
    <dbReference type="NCBI Taxonomy" id="48710"/>
    <lineage>
        <taxon>Eukaryota</taxon>
        <taxon>Metazoa</taxon>
        <taxon>Ecdysozoa</taxon>
        <taxon>Arthropoda</taxon>
        <taxon>Hexapoda</taxon>
        <taxon>Collembola</taxon>
        <taxon>Entomobryomorpha</taxon>
        <taxon>Entomobryoidea</taxon>
        <taxon>Orchesellidae</taxon>
        <taxon>Orchesellinae</taxon>
        <taxon>Orchesella</taxon>
    </lineage>
</organism>
<keyword evidence="3 8" id="KW-0812">Transmembrane</keyword>
<evidence type="ECO:0000313" key="9">
    <source>
        <dbReference type="EMBL" id="CAL8118186.1"/>
    </source>
</evidence>
<dbReference type="PANTHER" id="PTHR21143">
    <property type="entry name" value="INVERTEBRATE GUSTATORY RECEPTOR"/>
    <property type="match status" value="1"/>
</dbReference>
<evidence type="ECO:0000256" key="5">
    <source>
        <dbReference type="ARBA" id="ARBA00023136"/>
    </source>
</evidence>
<dbReference type="Proteomes" id="UP001642540">
    <property type="component" value="Unassembled WGS sequence"/>
</dbReference>